<keyword evidence="4 6" id="KW-0819">tRNA processing</keyword>
<dbReference type="InterPro" id="IPR024937">
    <property type="entry name" value="Domain_X"/>
</dbReference>
<comment type="subcellular location">
    <subcellularLocation>
        <location evidence="6">Plastid</location>
        <location evidence="6">Chloroplast</location>
    </subcellularLocation>
</comment>
<keyword evidence="5 6" id="KW-0694">RNA-binding</keyword>
<name>A0A2S1NLH1_9GENT</name>
<dbReference type="InterPro" id="IPR002866">
    <property type="entry name" value="Maturase_MatK"/>
</dbReference>
<protein>
    <recommendedName>
        <fullName evidence="6">Maturase K</fullName>
    </recommendedName>
    <alternativeName>
        <fullName evidence="6">Intron maturase</fullName>
    </alternativeName>
</protein>
<evidence type="ECO:0000256" key="5">
    <source>
        <dbReference type="ARBA" id="ARBA00022884"/>
    </source>
</evidence>
<keyword evidence="3 6" id="KW-0507">mRNA processing</keyword>
<accession>A0A2S1NLH1</accession>
<gene>
    <name evidence="6 10" type="primary">matK</name>
</gene>
<dbReference type="AlphaFoldDB" id="A0A2S1NLH1"/>
<evidence type="ECO:0000256" key="3">
    <source>
        <dbReference type="ARBA" id="ARBA00022664"/>
    </source>
</evidence>
<comment type="function">
    <text evidence="6 7">Usually encoded in the trnK tRNA gene intron. Probably assists in splicing its own and other chloroplast group II introns.</text>
</comment>
<keyword evidence="2 7" id="KW-0934">Plastid</keyword>
<reference evidence="10" key="1">
    <citation type="journal article" date="2018" name="Am. J. Bot.">
        <title>Evolution at the tips: Asclepias phylogenomics and new perspectives on leaf surfaces.</title>
        <authorList>
            <person name="Fishbein M."/>
            <person name="Straub S.C.K."/>
            <person name="Boutte J."/>
            <person name="Hansen K."/>
            <person name="Cronn R.C."/>
            <person name="Liston A."/>
        </authorList>
    </citation>
    <scope>NUCLEOTIDE SEQUENCE</scope>
</reference>
<dbReference type="GO" id="GO:0003723">
    <property type="term" value="F:RNA binding"/>
    <property type="evidence" value="ECO:0007669"/>
    <property type="project" value="UniProtKB-KW"/>
</dbReference>
<evidence type="ECO:0000256" key="6">
    <source>
        <dbReference type="HAMAP-Rule" id="MF_01390"/>
    </source>
</evidence>
<dbReference type="Pfam" id="PF01824">
    <property type="entry name" value="MatK_N"/>
    <property type="match status" value="1"/>
</dbReference>
<evidence type="ECO:0000256" key="7">
    <source>
        <dbReference type="RuleBase" id="RU004226"/>
    </source>
</evidence>
<dbReference type="InterPro" id="IPR024942">
    <property type="entry name" value="Maturase_MatK_N"/>
</dbReference>
<dbReference type="Pfam" id="PF01348">
    <property type="entry name" value="Intron_maturas2"/>
    <property type="match status" value="1"/>
</dbReference>
<dbReference type="PANTHER" id="PTHR34811">
    <property type="entry name" value="MATURASE K"/>
    <property type="match status" value="1"/>
</dbReference>
<sequence>MEEIQRYLQLDRSQQPNFLYPLIFQEYIYALAHDLSLNRAILLENPGYDNKSSFLIVKRLIILMYQQNHFLTSINDSNQNPFFGRNKNLYSKMISEGFSFIVEIPFSMRLISSEERKGILKSHNLRSIHSIFPFLEDNFSHFNFLLDILIPYPVHLEILVQTLRYWVKDAPSLHLLRSFLREYCNSNNLIATKKTSFHFLTKQNLKRNQRFFFLLYNFYVCEYESIFVFLHKQSSHLRPTSFGAFLERIYFYGKIERLVEVFVKDFPTNLCLVKYPLMHYVRYQGKSILLSRGTALLMTKWKSYLVHFWQSNFDLWFHSRRAHIKQLYKNPLDFMGYLSIVRLNPSRVRGQMLENSFLINIAISNKKLDTLVPIIPLIGSLAKEKFCNLVGHPISKPVRTDLSDSDIMDRFGRICRNLSHYYSGSSQKKSLYRIKYILRLSCAKTLARKHKSTVRAFLKRLRSEFLEEFLVSEEKVLSLTFPRVSSLFGAVYRSRIWYLDITCINELSNQQ</sequence>
<dbReference type="GO" id="GO:0008033">
    <property type="term" value="P:tRNA processing"/>
    <property type="evidence" value="ECO:0007669"/>
    <property type="project" value="UniProtKB-KW"/>
</dbReference>
<evidence type="ECO:0000256" key="1">
    <source>
        <dbReference type="ARBA" id="ARBA00006621"/>
    </source>
</evidence>
<organism evidence="10">
    <name type="scientific">Asclepias atroviolacea</name>
    <dbReference type="NCBI Taxonomy" id="659939"/>
    <lineage>
        <taxon>Eukaryota</taxon>
        <taxon>Viridiplantae</taxon>
        <taxon>Streptophyta</taxon>
        <taxon>Embryophyta</taxon>
        <taxon>Tracheophyta</taxon>
        <taxon>Spermatophyta</taxon>
        <taxon>Magnoliopsida</taxon>
        <taxon>eudicotyledons</taxon>
        <taxon>Gunneridae</taxon>
        <taxon>Pentapetalae</taxon>
        <taxon>asterids</taxon>
        <taxon>lamiids</taxon>
        <taxon>Gentianales</taxon>
        <taxon>Apocynaceae</taxon>
        <taxon>Asclepiadoideae</taxon>
        <taxon>Asclepiadeae</taxon>
        <taxon>Asclepiadinae</taxon>
        <taxon>Asclepias</taxon>
    </lineage>
</organism>
<evidence type="ECO:0000259" key="8">
    <source>
        <dbReference type="Pfam" id="PF01348"/>
    </source>
</evidence>
<dbReference type="GO" id="GO:0009507">
    <property type="term" value="C:chloroplast"/>
    <property type="evidence" value="ECO:0007669"/>
    <property type="project" value="UniProtKB-SubCell"/>
</dbReference>
<proteinExistence type="inferred from homology"/>
<feature type="domain" description="Domain X" evidence="8">
    <location>
        <begin position="366"/>
        <end position="477"/>
    </location>
</feature>
<dbReference type="EMBL" id="MG678841">
    <property type="protein sequence ID" value="AWH05004.1"/>
    <property type="molecule type" value="Genomic_DNA"/>
</dbReference>
<dbReference type="HAMAP" id="MF_01390">
    <property type="entry name" value="MatK"/>
    <property type="match status" value="1"/>
</dbReference>
<geneLocation type="chloroplast" evidence="10"/>
<dbReference type="GO" id="GO:0006397">
    <property type="term" value="P:mRNA processing"/>
    <property type="evidence" value="ECO:0007669"/>
    <property type="project" value="UniProtKB-KW"/>
</dbReference>
<evidence type="ECO:0000256" key="4">
    <source>
        <dbReference type="ARBA" id="ARBA00022694"/>
    </source>
</evidence>
<evidence type="ECO:0000256" key="2">
    <source>
        <dbReference type="ARBA" id="ARBA00022640"/>
    </source>
</evidence>
<dbReference type="PANTHER" id="PTHR34811:SF1">
    <property type="entry name" value="MATURASE K"/>
    <property type="match status" value="1"/>
</dbReference>
<dbReference type="GO" id="GO:0008380">
    <property type="term" value="P:RNA splicing"/>
    <property type="evidence" value="ECO:0007669"/>
    <property type="project" value="UniProtKB-UniRule"/>
</dbReference>
<feature type="domain" description="Maturase MatK N-terminal" evidence="9">
    <location>
        <begin position="1"/>
        <end position="336"/>
    </location>
</feature>
<evidence type="ECO:0000313" key="10">
    <source>
        <dbReference type="EMBL" id="AWH05004.1"/>
    </source>
</evidence>
<comment type="similarity">
    <text evidence="1 6">Belongs to the intron maturase 2 family. MatK subfamily.</text>
</comment>
<keyword evidence="7 10" id="KW-0150">Chloroplast</keyword>
<evidence type="ECO:0000259" key="9">
    <source>
        <dbReference type="Pfam" id="PF01824"/>
    </source>
</evidence>